<organism evidence="7 8">
    <name type="scientific">Alloalcanivorax xenomutans</name>
    <dbReference type="NCBI Taxonomy" id="1094342"/>
    <lineage>
        <taxon>Bacteria</taxon>
        <taxon>Pseudomonadati</taxon>
        <taxon>Pseudomonadota</taxon>
        <taxon>Gammaproteobacteria</taxon>
        <taxon>Oceanospirillales</taxon>
        <taxon>Alcanivoracaceae</taxon>
        <taxon>Alloalcanivorax</taxon>
    </lineage>
</organism>
<gene>
    <name evidence="7" type="ORF">LZG35_17605</name>
</gene>
<evidence type="ECO:0000313" key="8">
    <source>
        <dbReference type="Proteomes" id="UP001107961"/>
    </source>
</evidence>
<dbReference type="PROSITE" id="PS51686">
    <property type="entry name" value="SAM_MT_RSMB_NOP"/>
    <property type="match status" value="1"/>
</dbReference>
<dbReference type="InterPro" id="IPR023267">
    <property type="entry name" value="RCMT"/>
</dbReference>
<evidence type="ECO:0000256" key="1">
    <source>
        <dbReference type="ARBA" id="ARBA00022603"/>
    </source>
</evidence>
<keyword evidence="4 5" id="KW-0694">RNA-binding</keyword>
<feature type="binding site" evidence="5">
    <location>
        <position position="194"/>
    </location>
    <ligand>
        <name>S-adenosyl-L-methionine</name>
        <dbReference type="ChEBI" id="CHEBI:59789"/>
    </ligand>
</feature>
<evidence type="ECO:0000256" key="4">
    <source>
        <dbReference type="ARBA" id="ARBA00022884"/>
    </source>
</evidence>
<dbReference type="GO" id="GO:0001510">
    <property type="term" value="P:RNA methylation"/>
    <property type="evidence" value="ECO:0007669"/>
    <property type="project" value="InterPro"/>
</dbReference>
<comment type="caution">
    <text evidence="7">The sequence shown here is derived from an EMBL/GenBank/DDBJ whole genome shotgun (WGS) entry which is preliminary data.</text>
</comment>
<keyword evidence="3 5" id="KW-0949">S-adenosyl-L-methionine</keyword>
<dbReference type="RefSeq" id="WP_233926102.1">
    <property type="nucleotide sequence ID" value="NZ_JAJVKT010000024.1"/>
</dbReference>
<dbReference type="GO" id="GO:0008757">
    <property type="term" value="F:S-adenosylmethionine-dependent methyltransferase activity"/>
    <property type="evidence" value="ECO:0007669"/>
    <property type="project" value="InterPro"/>
</dbReference>
<keyword evidence="2 5" id="KW-0808">Transferase</keyword>
<dbReference type="EMBL" id="JAJVKT010000024">
    <property type="protein sequence ID" value="MCE7510458.1"/>
    <property type="molecule type" value="Genomic_DNA"/>
</dbReference>
<dbReference type="NCBIfam" id="TIGR00446">
    <property type="entry name" value="nop2p"/>
    <property type="match status" value="1"/>
</dbReference>
<keyword evidence="8" id="KW-1185">Reference proteome</keyword>
<reference evidence="7" key="1">
    <citation type="submission" date="2022-01" db="EMBL/GenBank/DDBJ databases">
        <authorList>
            <person name="Karlyshev A.V."/>
            <person name="Jaspars M."/>
        </authorList>
    </citation>
    <scope>NUCLEOTIDE SEQUENCE</scope>
    <source>
        <strain evidence="7">AGSA3-2</strain>
    </source>
</reference>
<feature type="active site" description="Nucleophile" evidence="5">
    <location>
        <position position="248"/>
    </location>
</feature>
<sequence>MPLLFFAMLPAEFVQRFDQLCPSHLKAAAWDSFEQPKWTSFRVNRLKADEDSVCRDLRTAGLQLDAVDWARDEGIAAWQVPPEQREALTHSAPAESGDIYIQSQSSMLAPLLLAPRPCERVLDLAAAPGGKTVLLAELMENEGAISAVEPVKGRFFRLKANLERAGVSNTRAYLKDGRAVGSLKPATFDRVLLDAPCSSESRFRADDPASYRHWTPRKVSECARKQKRLILSAFDALKAGGSLLYCTCSYAPEENEMVVAHLLRKREGARVRPLNLALDNLTPGLTRDSKQRPLPDACADTLRVWPNSCMDGFFLALVDKG</sequence>
<evidence type="ECO:0000256" key="3">
    <source>
        <dbReference type="ARBA" id="ARBA00022691"/>
    </source>
</evidence>
<evidence type="ECO:0000259" key="6">
    <source>
        <dbReference type="PROSITE" id="PS51686"/>
    </source>
</evidence>
<dbReference type="AlphaFoldDB" id="A0A9Q3W9A0"/>
<feature type="domain" description="SAM-dependent MTase RsmB/NOP-type" evidence="6">
    <location>
        <begin position="29"/>
        <end position="321"/>
    </location>
</feature>
<dbReference type="CDD" id="cd02440">
    <property type="entry name" value="AdoMet_MTases"/>
    <property type="match status" value="1"/>
</dbReference>
<dbReference type="SUPFAM" id="SSF53335">
    <property type="entry name" value="S-adenosyl-L-methionine-dependent methyltransferases"/>
    <property type="match status" value="1"/>
</dbReference>
<dbReference type="InterPro" id="IPR029063">
    <property type="entry name" value="SAM-dependent_MTases_sf"/>
</dbReference>
<name>A0A9Q3W9A0_9GAMM</name>
<feature type="binding site" evidence="5">
    <location>
        <position position="149"/>
    </location>
    <ligand>
        <name>S-adenosyl-L-methionine</name>
        <dbReference type="ChEBI" id="CHEBI:59789"/>
    </ligand>
</feature>
<dbReference type="InterPro" id="IPR001678">
    <property type="entry name" value="MeTrfase_RsmB-F_NOP2_dom"/>
</dbReference>
<evidence type="ECO:0000313" key="7">
    <source>
        <dbReference type="EMBL" id="MCE7510458.1"/>
    </source>
</evidence>
<dbReference type="PRINTS" id="PR02008">
    <property type="entry name" value="RCMTFAMILY"/>
</dbReference>
<dbReference type="PANTHER" id="PTHR22807:SF61">
    <property type="entry name" value="NOL1_NOP2_SUN FAMILY PROTEIN _ ANTITERMINATION NUSB DOMAIN-CONTAINING PROTEIN"/>
    <property type="match status" value="1"/>
</dbReference>
<dbReference type="InterPro" id="IPR049560">
    <property type="entry name" value="MeTrfase_RsmB-F_NOP2_cat"/>
</dbReference>
<dbReference type="PANTHER" id="PTHR22807">
    <property type="entry name" value="NOP2 YEAST -RELATED NOL1/NOP2/FMU SUN DOMAIN-CONTAINING"/>
    <property type="match status" value="1"/>
</dbReference>
<proteinExistence type="inferred from homology"/>
<dbReference type="GO" id="GO:0006396">
    <property type="term" value="P:RNA processing"/>
    <property type="evidence" value="ECO:0007669"/>
    <property type="project" value="InterPro"/>
</dbReference>
<dbReference type="GO" id="GO:0003723">
    <property type="term" value="F:RNA binding"/>
    <property type="evidence" value="ECO:0007669"/>
    <property type="project" value="UniProtKB-UniRule"/>
</dbReference>
<dbReference type="Pfam" id="PF01189">
    <property type="entry name" value="Methyltr_RsmB-F"/>
    <property type="match status" value="1"/>
</dbReference>
<dbReference type="InterPro" id="IPR011023">
    <property type="entry name" value="Nop2p"/>
</dbReference>
<dbReference type="Gene3D" id="3.40.50.150">
    <property type="entry name" value="Vaccinia Virus protein VP39"/>
    <property type="match status" value="1"/>
</dbReference>
<dbReference type="GO" id="GO:0008173">
    <property type="term" value="F:RNA methyltransferase activity"/>
    <property type="evidence" value="ECO:0007669"/>
    <property type="project" value="InterPro"/>
</dbReference>
<evidence type="ECO:0000256" key="5">
    <source>
        <dbReference type="PROSITE-ProRule" id="PRU01023"/>
    </source>
</evidence>
<dbReference type="Proteomes" id="UP001107961">
    <property type="component" value="Unassembled WGS sequence"/>
</dbReference>
<feature type="binding site" evidence="5">
    <location>
        <position position="176"/>
    </location>
    <ligand>
        <name>S-adenosyl-L-methionine</name>
        <dbReference type="ChEBI" id="CHEBI:59789"/>
    </ligand>
</feature>
<accession>A0A9Q3W9A0</accession>
<feature type="binding site" evidence="5">
    <location>
        <begin position="125"/>
        <end position="131"/>
    </location>
    <ligand>
        <name>S-adenosyl-L-methionine</name>
        <dbReference type="ChEBI" id="CHEBI:59789"/>
    </ligand>
</feature>
<keyword evidence="1 5" id="KW-0489">Methyltransferase</keyword>
<evidence type="ECO:0000256" key="2">
    <source>
        <dbReference type="ARBA" id="ARBA00022679"/>
    </source>
</evidence>
<comment type="similarity">
    <text evidence="5">Belongs to the class I-like SAM-binding methyltransferase superfamily. RsmB/NOP family.</text>
</comment>
<protein>
    <submittedName>
        <fullName evidence="7">RsmB/NOP family class I SAM-dependent RNA methyltransferase</fullName>
    </submittedName>
</protein>